<dbReference type="PANTHER" id="PTHR46403">
    <property type="entry name" value="TP53-REGULATED INHIBITOR OF APOPTOSIS 1"/>
    <property type="match status" value="1"/>
</dbReference>
<evidence type="ECO:0000313" key="5">
    <source>
        <dbReference type="Proteomes" id="UP000076502"/>
    </source>
</evidence>
<dbReference type="GO" id="GO:0005758">
    <property type="term" value="C:mitochondrial intermembrane space"/>
    <property type="evidence" value="ECO:0007669"/>
    <property type="project" value="TreeGrafter"/>
</dbReference>
<keyword evidence="2" id="KW-1015">Disulfide bond</keyword>
<sequence length="77" mass="9010">MNSIAESCNHLKKEYDGCFKVWFSEKFLKGNFDDSMCSNYFKQYNQCLQVIKLRLLSSVTLLVLFSNFRVLKLALLS</sequence>
<evidence type="ECO:0000256" key="2">
    <source>
        <dbReference type="ARBA" id="ARBA00023157"/>
    </source>
</evidence>
<reference evidence="4 5" key="1">
    <citation type="submission" date="2015-07" db="EMBL/GenBank/DDBJ databases">
        <title>The genome of Dufourea novaeangliae.</title>
        <authorList>
            <person name="Pan H."/>
            <person name="Kapheim K."/>
        </authorList>
    </citation>
    <scope>NUCLEOTIDE SEQUENCE [LARGE SCALE GENOMIC DNA]</scope>
    <source>
        <strain evidence="4">0120121106</strain>
        <tissue evidence="4">Whole body</tissue>
    </source>
</reference>
<protein>
    <submittedName>
        <fullName evidence="4">TP53-regulated inhibitor of apoptosis 1</fullName>
    </submittedName>
</protein>
<dbReference type="InterPro" id="IPR007918">
    <property type="entry name" value="MDM35_apoptosis"/>
</dbReference>
<evidence type="ECO:0000313" key="4">
    <source>
        <dbReference type="EMBL" id="KZC11273.1"/>
    </source>
</evidence>
<dbReference type="STRING" id="178035.A0A154PHF8"/>
<dbReference type="GO" id="GO:0045332">
    <property type="term" value="P:phospholipid translocation"/>
    <property type="evidence" value="ECO:0007669"/>
    <property type="project" value="TreeGrafter"/>
</dbReference>
<dbReference type="GO" id="GO:0005634">
    <property type="term" value="C:nucleus"/>
    <property type="evidence" value="ECO:0007669"/>
    <property type="project" value="TreeGrafter"/>
</dbReference>
<evidence type="ECO:0000256" key="1">
    <source>
        <dbReference type="ARBA" id="ARBA00006196"/>
    </source>
</evidence>
<evidence type="ECO:0000256" key="3">
    <source>
        <dbReference type="ARBA" id="ARBA00023706"/>
    </source>
</evidence>
<name>A0A154PHF8_DUFNO</name>
<dbReference type="AlphaFoldDB" id="A0A154PHF8"/>
<comment type="catalytic activity">
    <reaction evidence="3">
        <text>a 1,2-diacyl-sn-glycero-3-phosphate(in) = a 1,2-diacyl-sn-glycero-3-phosphate(out)</text>
        <dbReference type="Rhea" id="RHEA:36435"/>
        <dbReference type="ChEBI" id="CHEBI:58608"/>
    </reaction>
</comment>
<dbReference type="Pfam" id="PF05254">
    <property type="entry name" value="UPF0203"/>
    <property type="match status" value="1"/>
</dbReference>
<dbReference type="GO" id="GO:0005829">
    <property type="term" value="C:cytosol"/>
    <property type="evidence" value="ECO:0007669"/>
    <property type="project" value="TreeGrafter"/>
</dbReference>
<comment type="similarity">
    <text evidence="1">Belongs to the TRIAP1/MDM35 family.</text>
</comment>
<dbReference type="PANTHER" id="PTHR46403:SF1">
    <property type="entry name" value="TP53-REGULATED INHIBITOR OF APOPTOSIS 1"/>
    <property type="match status" value="1"/>
</dbReference>
<accession>A0A154PHF8</accession>
<dbReference type="Proteomes" id="UP000076502">
    <property type="component" value="Unassembled WGS sequence"/>
</dbReference>
<dbReference type="EMBL" id="KQ434905">
    <property type="protein sequence ID" value="KZC11273.1"/>
    <property type="molecule type" value="Genomic_DNA"/>
</dbReference>
<keyword evidence="5" id="KW-1185">Reference proteome</keyword>
<organism evidence="4 5">
    <name type="scientific">Dufourea novaeangliae</name>
    <name type="common">Sweat bee</name>
    <dbReference type="NCBI Taxonomy" id="178035"/>
    <lineage>
        <taxon>Eukaryota</taxon>
        <taxon>Metazoa</taxon>
        <taxon>Ecdysozoa</taxon>
        <taxon>Arthropoda</taxon>
        <taxon>Hexapoda</taxon>
        <taxon>Insecta</taxon>
        <taxon>Pterygota</taxon>
        <taxon>Neoptera</taxon>
        <taxon>Endopterygota</taxon>
        <taxon>Hymenoptera</taxon>
        <taxon>Apocrita</taxon>
        <taxon>Aculeata</taxon>
        <taxon>Apoidea</taxon>
        <taxon>Anthophila</taxon>
        <taxon>Halictidae</taxon>
        <taxon>Rophitinae</taxon>
        <taxon>Dufourea</taxon>
    </lineage>
</organism>
<dbReference type="GO" id="GO:1990050">
    <property type="term" value="F:phosphatidic acid transfer activity"/>
    <property type="evidence" value="ECO:0007669"/>
    <property type="project" value="TreeGrafter"/>
</dbReference>
<gene>
    <name evidence="4" type="ORF">WN55_02364</name>
</gene>
<proteinExistence type="inferred from homology"/>